<feature type="domain" description="AMP-dependent synthetase/ligase" evidence="4">
    <location>
        <begin position="68"/>
        <end position="391"/>
    </location>
</feature>
<dbReference type="Proteomes" id="UP001487740">
    <property type="component" value="Unassembled WGS sequence"/>
</dbReference>
<dbReference type="Pfam" id="PF00501">
    <property type="entry name" value="AMP-binding"/>
    <property type="match status" value="2"/>
</dbReference>
<evidence type="ECO:0000256" key="2">
    <source>
        <dbReference type="ARBA" id="ARBA00006432"/>
    </source>
</evidence>
<keyword evidence="7" id="KW-1185">Reference proteome</keyword>
<comment type="similarity">
    <text evidence="2">Belongs to the ATP-dependent AMP-binding enzyme family.</text>
</comment>
<evidence type="ECO:0000313" key="6">
    <source>
        <dbReference type="EMBL" id="KAK8397214.1"/>
    </source>
</evidence>
<dbReference type="SUPFAM" id="SSF56801">
    <property type="entry name" value="Acetyl-CoA synthetase-like"/>
    <property type="match status" value="2"/>
</dbReference>
<reference evidence="6 7" key="1">
    <citation type="submission" date="2023-03" db="EMBL/GenBank/DDBJ databases">
        <title>High-quality genome of Scylla paramamosain provides insights in environmental adaptation.</title>
        <authorList>
            <person name="Zhang L."/>
        </authorList>
    </citation>
    <scope>NUCLEOTIDE SEQUENCE [LARGE SCALE GENOMIC DNA]</scope>
    <source>
        <strain evidence="6">LZ_2023a</strain>
        <tissue evidence="6">Muscle</tissue>
    </source>
</reference>
<organism evidence="6 7">
    <name type="scientific">Scylla paramamosain</name>
    <name type="common">Mud crab</name>
    <dbReference type="NCBI Taxonomy" id="85552"/>
    <lineage>
        <taxon>Eukaryota</taxon>
        <taxon>Metazoa</taxon>
        <taxon>Ecdysozoa</taxon>
        <taxon>Arthropoda</taxon>
        <taxon>Crustacea</taxon>
        <taxon>Multicrustacea</taxon>
        <taxon>Malacostraca</taxon>
        <taxon>Eumalacostraca</taxon>
        <taxon>Eucarida</taxon>
        <taxon>Decapoda</taxon>
        <taxon>Pleocyemata</taxon>
        <taxon>Brachyura</taxon>
        <taxon>Eubrachyura</taxon>
        <taxon>Portunoidea</taxon>
        <taxon>Portunidae</taxon>
        <taxon>Portuninae</taxon>
        <taxon>Scylla</taxon>
    </lineage>
</organism>
<dbReference type="Pfam" id="PF13193">
    <property type="entry name" value="AMP-binding_C"/>
    <property type="match status" value="2"/>
</dbReference>
<sequence>MALPTQDLPHLLYERLQKWRHLDAMECSVTGRKYTYGEVLDKGLRFGGIVNTFLPPASSSASPEEKIRTVTFFSQNCPEFPIFLLGTLATGATLATINSNYTAAEVARQLAHSEAGLVVTEPLLEGMVREALVKLGKDLPVVVNGVSQQGYANVRDMLDDPARPFCDLVQTHPEDMAVMLFSSGTTGPPKGVQLSHRAFTSNLTFFTHPKIFPYHPSKEGEAQEVVTGLTPFYHVNGLYLITLIGMYQGAKVVSFPAFDPVSYVRVIREHKIGILHLVPPILNFLTMSDKVTSADLASVRGAICAAAPVPSTTSKLFKEKAPNPIIFQEGFGMTEILGSHMTPLDDERLGYCGKVVPNVMAKVINAEGEALPEGERGELCIKSPSLMTGYYKNPTVTAQTLDAEGWLHTGDVAIHTDGFFSIVDRLKELIKVKGFQVSSSELEDVLLEHTAVADVAVIGIPDDRAGELPRAYIVRSSSSSCSEEDIHGFLKERVAEFKQLKGGVRFVDALPKNQTGKTLAEAVPCHPCFRHPCPLPPASSHAQEQPREKNVVYSSLPSVGLPTQDLPHLLYERLQKWRHLDATECSVTGRKYTYGEVLDKGLRFGGIVNTFLPPASSSASPEEKIRTVTFFSQNCPEFPIFLLGTLATGATLATINSNYTAAEVARQLAHSEAGLVVTEPLLEGMVREALVKLGKDLPVMVNGVSQQGYANVRDMLADPARPFCDLVQTHPEDMAVMLFSSGTTGPPKGVQLSHRAFTSNLTFFTHPKIFPYHPSKEGEAQEVVTGLLPYYHIYGLYVVTLLSMYQGAKVVSFPSFDPFSFVRVVREQKVGIVHLVPPILNFLTMSDKVTSADLVSVRGAMCAAAPVPSSTAKLFKEKAPNPVIFQEGFGMTETLGSHMTPLDDERLGYCGKVVPNVMAKVINAEGEALPEGERGELCIKSPSLMTGYYKNPTVTAQTLDAEGWLHTGDVAIHTDGFFSIVDRLKELIKVKGFQVSPSELEDVLLEHTAVADVAVIGIPDDRAGELPRAYIVRSSSSCSEEDIHGFLKERVAEFKQLKGGVRFVDALPKNQTGKVLKRELQELAAKEG</sequence>
<dbReference type="GO" id="GO:0016405">
    <property type="term" value="F:CoA-ligase activity"/>
    <property type="evidence" value="ECO:0007669"/>
    <property type="project" value="TreeGrafter"/>
</dbReference>
<dbReference type="PROSITE" id="PS00455">
    <property type="entry name" value="AMP_BINDING"/>
    <property type="match status" value="2"/>
</dbReference>
<name>A0AAW0UAS6_SCYPA</name>
<dbReference type="Gene3D" id="3.30.300.30">
    <property type="match status" value="2"/>
</dbReference>
<dbReference type="Gene3D" id="3.40.50.12780">
    <property type="entry name" value="N-terminal domain of ligase-like"/>
    <property type="match status" value="2"/>
</dbReference>
<dbReference type="InterPro" id="IPR000873">
    <property type="entry name" value="AMP-dep_synth/lig_dom"/>
</dbReference>
<proteinExistence type="inferred from homology"/>
<feature type="domain" description="AMP-binding enzyme C-terminal" evidence="5">
    <location>
        <begin position="999"/>
        <end position="1074"/>
    </location>
</feature>
<dbReference type="PANTHER" id="PTHR24096">
    <property type="entry name" value="LONG-CHAIN-FATTY-ACID--COA LIGASE"/>
    <property type="match status" value="1"/>
</dbReference>
<protein>
    <submittedName>
        <fullName evidence="6">Uncharacterized protein</fullName>
    </submittedName>
</protein>
<dbReference type="PANTHER" id="PTHR24096:SF422">
    <property type="entry name" value="BCDNA.GH02901"/>
    <property type="match status" value="1"/>
</dbReference>
<dbReference type="EMBL" id="JARAKH010000014">
    <property type="protein sequence ID" value="KAK8397214.1"/>
    <property type="molecule type" value="Genomic_DNA"/>
</dbReference>
<evidence type="ECO:0000313" key="7">
    <source>
        <dbReference type="Proteomes" id="UP001487740"/>
    </source>
</evidence>
<evidence type="ECO:0000256" key="1">
    <source>
        <dbReference type="ARBA" id="ARBA00004275"/>
    </source>
</evidence>
<feature type="domain" description="AMP-binding enzyme C-terminal" evidence="5">
    <location>
        <begin position="441"/>
        <end position="517"/>
    </location>
</feature>
<evidence type="ECO:0000259" key="4">
    <source>
        <dbReference type="Pfam" id="PF00501"/>
    </source>
</evidence>
<keyword evidence="3" id="KW-0576">Peroxisome</keyword>
<accession>A0AAW0UAS6</accession>
<dbReference type="AlphaFoldDB" id="A0AAW0UAS6"/>
<evidence type="ECO:0000256" key="3">
    <source>
        <dbReference type="ARBA" id="ARBA00023140"/>
    </source>
</evidence>
<evidence type="ECO:0000259" key="5">
    <source>
        <dbReference type="Pfam" id="PF13193"/>
    </source>
</evidence>
<dbReference type="InterPro" id="IPR042099">
    <property type="entry name" value="ANL_N_sf"/>
</dbReference>
<dbReference type="InterPro" id="IPR025110">
    <property type="entry name" value="AMP-bd_C"/>
</dbReference>
<gene>
    <name evidence="6" type="ORF">O3P69_004732</name>
</gene>
<dbReference type="GO" id="GO:0005777">
    <property type="term" value="C:peroxisome"/>
    <property type="evidence" value="ECO:0007669"/>
    <property type="project" value="UniProtKB-SubCell"/>
</dbReference>
<feature type="domain" description="AMP-dependent synthetase/ligase" evidence="4">
    <location>
        <begin position="624"/>
        <end position="949"/>
    </location>
</feature>
<dbReference type="InterPro" id="IPR045851">
    <property type="entry name" value="AMP-bd_C_sf"/>
</dbReference>
<dbReference type="InterPro" id="IPR020845">
    <property type="entry name" value="AMP-binding_CS"/>
</dbReference>
<dbReference type="FunFam" id="3.30.300.30:FF:000007">
    <property type="entry name" value="4-coumarate--CoA ligase 2"/>
    <property type="match status" value="2"/>
</dbReference>
<comment type="caution">
    <text evidence="6">The sequence shown here is derived from an EMBL/GenBank/DDBJ whole genome shotgun (WGS) entry which is preliminary data.</text>
</comment>
<comment type="subcellular location">
    <subcellularLocation>
        <location evidence="1">Peroxisome</location>
    </subcellularLocation>
</comment>